<dbReference type="EMBL" id="NPHW01004492">
    <property type="protein sequence ID" value="OXV07850.1"/>
    <property type="molecule type" value="Genomic_DNA"/>
</dbReference>
<dbReference type="InterPro" id="IPR032801">
    <property type="entry name" value="PXL2A/B/C"/>
</dbReference>
<reference evidence="2 3" key="1">
    <citation type="journal article" date="2015" name="Environ. Microbiol.">
        <title>Metagenome sequence of Elaphomyces granulatus from sporocarp tissue reveals Ascomycota ectomycorrhizal fingerprints of genome expansion and a Proteobacteria-rich microbiome.</title>
        <authorList>
            <person name="Quandt C.A."/>
            <person name="Kohler A."/>
            <person name="Hesse C.N."/>
            <person name="Sharpton T.J."/>
            <person name="Martin F."/>
            <person name="Spatafora J.W."/>
        </authorList>
    </citation>
    <scope>NUCLEOTIDE SEQUENCE [LARGE SCALE GENOMIC DNA]</scope>
    <source>
        <strain evidence="2 3">OSC145934</strain>
    </source>
</reference>
<comment type="caution">
    <text evidence="2">The sequence shown here is derived from an EMBL/GenBank/DDBJ whole genome shotgun (WGS) entry which is preliminary data.</text>
</comment>
<gene>
    <name evidence="2" type="ORF">Egran_04386</name>
</gene>
<dbReference type="Proteomes" id="UP000243515">
    <property type="component" value="Unassembled WGS sequence"/>
</dbReference>
<dbReference type="Pfam" id="PF13911">
    <property type="entry name" value="AhpC-TSA_2"/>
    <property type="match status" value="1"/>
</dbReference>
<dbReference type="SUPFAM" id="SSF52833">
    <property type="entry name" value="Thioredoxin-like"/>
    <property type="match status" value="1"/>
</dbReference>
<dbReference type="InterPro" id="IPR036249">
    <property type="entry name" value="Thioredoxin-like_sf"/>
</dbReference>
<accession>A0A232LUJ9</accession>
<feature type="compositionally biased region" description="Polar residues" evidence="1">
    <location>
        <begin position="1"/>
        <end position="17"/>
    </location>
</feature>
<dbReference type="Gene3D" id="3.40.30.10">
    <property type="entry name" value="Glutaredoxin"/>
    <property type="match status" value="1"/>
</dbReference>
<organism evidence="2 3">
    <name type="scientific">Elaphomyces granulatus</name>
    <dbReference type="NCBI Taxonomy" id="519963"/>
    <lineage>
        <taxon>Eukaryota</taxon>
        <taxon>Fungi</taxon>
        <taxon>Dikarya</taxon>
        <taxon>Ascomycota</taxon>
        <taxon>Pezizomycotina</taxon>
        <taxon>Eurotiomycetes</taxon>
        <taxon>Eurotiomycetidae</taxon>
        <taxon>Eurotiales</taxon>
        <taxon>Elaphomycetaceae</taxon>
        <taxon>Elaphomyces</taxon>
    </lineage>
</organism>
<proteinExistence type="predicted"/>
<evidence type="ECO:0000313" key="2">
    <source>
        <dbReference type="EMBL" id="OXV07850.1"/>
    </source>
</evidence>
<evidence type="ECO:0000256" key="1">
    <source>
        <dbReference type="SAM" id="MobiDB-lite"/>
    </source>
</evidence>
<dbReference type="PANTHER" id="PTHR28630:SF3">
    <property type="entry name" value="PEROXIREDOXIN-LIKE 2C"/>
    <property type="match status" value="1"/>
</dbReference>
<protein>
    <submittedName>
        <fullName evidence="2">Uncharacterized protein</fullName>
    </submittedName>
</protein>
<dbReference type="PANTHER" id="PTHR28630">
    <property type="match status" value="1"/>
</dbReference>
<name>A0A232LUJ9_9EURO</name>
<dbReference type="OrthoDB" id="40334at2759"/>
<keyword evidence="3" id="KW-1185">Reference proteome</keyword>
<feature type="region of interest" description="Disordered" evidence="1">
    <location>
        <begin position="1"/>
        <end position="25"/>
    </location>
</feature>
<dbReference type="AlphaFoldDB" id="A0A232LUJ9"/>
<evidence type="ECO:0000313" key="3">
    <source>
        <dbReference type="Proteomes" id="UP000243515"/>
    </source>
</evidence>
<sequence>MATPKSDPSLTNFSGDVNVSRELPSKEKIEEAAEIPILDSDGKERPFKNLYTSSNAHEKRRVLIIFVRHFFCGNCQEYLRVLSSSLPSPSALPAGTSLAIIGCGGPSLINMYKEATACQYPIYTDPSRRLYKIFEMICTLNLGNRNPQYIRHSLMSGVVQGIVQALKRVYEGDVFKSGDIRQVGGEFLFEITGEVNQASDDNLTKTSDSKNDCGNVTWCHRMANTRDHSEVEVIRRILGVDSSDSGEKETR</sequence>